<evidence type="ECO:0000256" key="5">
    <source>
        <dbReference type="ARBA" id="ARBA00023136"/>
    </source>
</evidence>
<dbReference type="Pfam" id="PF04819">
    <property type="entry name" value="DUF716"/>
    <property type="match status" value="1"/>
</dbReference>
<gene>
    <name evidence="7" type="ORF">BaRGS_00020499</name>
</gene>
<feature type="transmembrane region" description="Helical" evidence="6">
    <location>
        <begin position="106"/>
        <end position="126"/>
    </location>
</feature>
<keyword evidence="3 6" id="KW-0812">Transmembrane</keyword>
<dbReference type="Proteomes" id="UP001519460">
    <property type="component" value="Unassembled WGS sequence"/>
</dbReference>
<evidence type="ECO:0000256" key="3">
    <source>
        <dbReference type="ARBA" id="ARBA00022692"/>
    </source>
</evidence>
<dbReference type="EMBL" id="JACVVK020000153">
    <property type="protein sequence ID" value="KAK7488192.1"/>
    <property type="molecule type" value="Genomic_DNA"/>
</dbReference>
<feature type="transmembrane region" description="Helical" evidence="6">
    <location>
        <begin position="12"/>
        <end position="30"/>
    </location>
</feature>
<accession>A0ABD0KM16</accession>
<dbReference type="AlphaFoldDB" id="A0ABD0KM16"/>
<evidence type="ECO:0000256" key="1">
    <source>
        <dbReference type="ARBA" id="ARBA00004141"/>
    </source>
</evidence>
<evidence type="ECO:0000256" key="4">
    <source>
        <dbReference type="ARBA" id="ARBA00022989"/>
    </source>
</evidence>
<feature type="transmembrane region" description="Helical" evidence="6">
    <location>
        <begin position="197"/>
        <end position="214"/>
    </location>
</feature>
<feature type="transmembrane region" description="Helical" evidence="6">
    <location>
        <begin position="133"/>
        <end position="152"/>
    </location>
</feature>
<keyword evidence="5 6" id="KW-0472">Membrane</keyword>
<feature type="transmembrane region" description="Helical" evidence="6">
    <location>
        <begin position="242"/>
        <end position="264"/>
    </location>
</feature>
<dbReference type="PANTHER" id="PTHR16007">
    <property type="entry name" value="EPIDIDYMAL MEMBRANE PROTEIN E9-RELATED"/>
    <property type="match status" value="1"/>
</dbReference>
<evidence type="ECO:0000313" key="7">
    <source>
        <dbReference type="EMBL" id="KAK7488192.1"/>
    </source>
</evidence>
<reference evidence="7 8" key="1">
    <citation type="journal article" date="2023" name="Sci. Data">
        <title>Genome assembly of the Korean intertidal mud-creeper Batillaria attramentaria.</title>
        <authorList>
            <person name="Patra A.K."/>
            <person name="Ho P.T."/>
            <person name="Jun S."/>
            <person name="Lee S.J."/>
            <person name="Kim Y."/>
            <person name="Won Y.J."/>
        </authorList>
    </citation>
    <scope>NUCLEOTIDE SEQUENCE [LARGE SCALE GENOMIC DNA]</scope>
    <source>
        <strain evidence="7">Wonlab-2016</strain>
    </source>
</reference>
<protein>
    <submittedName>
        <fullName evidence="7">Uncharacterized protein</fullName>
    </submittedName>
</protein>
<dbReference type="InterPro" id="IPR006904">
    <property type="entry name" value="DUF716"/>
</dbReference>
<organism evidence="7 8">
    <name type="scientific">Batillaria attramentaria</name>
    <dbReference type="NCBI Taxonomy" id="370345"/>
    <lineage>
        <taxon>Eukaryota</taxon>
        <taxon>Metazoa</taxon>
        <taxon>Spiralia</taxon>
        <taxon>Lophotrochozoa</taxon>
        <taxon>Mollusca</taxon>
        <taxon>Gastropoda</taxon>
        <taxon>Caenogastropoda</taxon>
        <taxon>Sorbeoconcha</taxon>
        <taxon>Cerithioidea</taxon>
        <taxon>Batillariidae</taxon>
        <taxon>Batillaria</taxon>
    </lineage>
</organism>
<comment type="similarity">
    <text evidence="2">Belongs to the TMEM45 family.</text>
</comment>
<evidence type="ECO:0000256" key="2">
    <source>
        <dbReference type="ARBA" id="ARBA00006948"/>
    </source>
</evidence>
<evidence type="ECO:0000256" key="6">
    <source>
        <dbReference type="SAM" id="Phobius"/>
    </source>
</evidence>
<dbReference type="GO" id="GO:0016020">
    <property type="term" value="C:membrane"/>
    <property type="evidence" value="ECO:0007669"/>
    <property type="project" value="UniProtKB-SubCell"/>
</dbReference>
<proteinExistence type="inferred from homology"/>
<dbReference type="PANTHER" id="PTHR16007:SF15">
    <property type="entry name" value="TRANSMEMBRANE PROTEIN 45B"/>
    <property type="match status" value="1"/>
</dbReference>
<keyword evidence="8" id="KW-1185">Reference proteome</keyword>
<dbReference type="InterPro" id="IPR042127">
    <property type="entry name" value="TMEM45"/>
</dbReference>
<evidence type="ECO:0000313" key="8">
    <source>
        <dbReference type="Proteomes" id="UP001519460"/>
    </source>
</evidence>
<name>A0ABD0KM16_9CAEN</name>
<sequence length="309" mass="35194">MGSFWGHIDEGIFFILIAIWWTFHACKNFIQAESKGHEMHPRISYTVTCRRDVPVESIFKLLFPCIGKGQPSRSNSFCFLGEFLDGGISLVDENGSFRKLVYAQHMTIYGIFILHAIVDLLTWSGLPMMPGGSYLSAALSFLWYGVAFYYHASMHGKEPLETVVHVLPIYAMFVAAGAILLEMCWRSGVWTMLTRSYAVLTLGTWFSHVAFMLYEHDKFPGGGTSGWDRSDLRNVQYARACFGLHLLVNMLIMILCYLLTYFVLRMRGVARISMTYHDESDYVIKHQSKTLPSASEDSVESFLLQDSEY</sequence>
<keyword evidence="4 6" id="KW-1133">Transmembrane helix</keyword>
<comment type="caution">
    <text evidence="7">The sequence shown here is derived from an EMBL/GenBank/DDBJ whole genome shotgun (WGS) entry which is preliminary data.</text>
</comment>
<feature type="transmembrane region" description="Helical" evidence="6">
    <location>
        <begin position="164"/>
        <end position="185"/>
    </location>
</feature>
<comment type="subcellular location">
    <subcellularLocation>
        <location evidence="1">Membrane</location>
        <topology evidence="1">Multi-pass membrane protein</topology>
    </subcellularLocation>
</comment>